<protein>
    <submittedName>
        <fullName evidence="1">Uncharacterized protein</fullName>
    </submittedName>
</protein>
<dbReference type="Proteomes" id="UP000244224">
    <property type="component" value="Unassembled WGS sequence"/>
</dbReference>
<evidence type="ECO:0000313" key="1">
    <source>
        <dbReference type="EMBL" id="PTX46747.1"/>
    </source>
</evidence>
<name>A0A2T6ASE2_9RHOB</name>
<dbReference type="AlphaFoldDB" id="A0A2T6ASE2"/>
<keyword evidence="2" id="KW-1185">Reference proteome</keyword>
<feature type="non-terminal residue" evidence="1">
    <location>
        <position position="1"/>
    </location>
</feature>
<evidence type="ECO:0000313" key="2">
    <source>
        <dbReference type="Proteomes" id="UP000244224"/>
    </source>
</evidence>
<proteinExistence type="predicted"/>
<sequence length="51" mass="5491">GKIRLTLILPHGPIPLYAPPEARVITHPEPIIVTADGPIPLPSYTPEEATQ</sequence>
<organism evidence="1 2">
    <name type="scientific">Gemmobacter caeni</name>
    <dbReference type="NCBI Taxonomy" id="589035"/>
    <lineage>
        <taxon>Bacteria</taxon>
        <taxon>Pseudomonadati</taxon>
        <taxon>Pseudomonadota</taxon>
        <taxon>Alphaproteobacteria</taxon>
        <taxon>Rhodobacterales</taxon>
        <taxon>Paracoccaceae</taxon>
        <taxon>Gemmobacter</taxon>
    </lineage>
</organism>
<gene>
    <name evidence="1" type="ORF">C8N34_1151</name>
</gene>
<accession>A0A2T6ASE2</accession>
<dbReference type="EMBL" id="QBKP01000015">
    <property type="protein sequence ID" value="PTX46747.1"/>
    <property type="molecule type" value="Genomic_DNA"/>
</dbReference>
<reference evidence="1 2" key="1">
    <citation type="submission" date="2018-04" db="EMBL/GenBank/DDBJ databases">
        <title>Genomic Encyclopedia of Archaeal and Bacterial Type Strains, Phase II (KMG-II): from individual species to whole genera.</title>
        <authorList>
            <person name="Goeker M."/>
        </authorList>
    </citation>
    <scope>NUCLEOTIDE SEQUENCE [LARGE SCALE GENOMIC DNA]</scope>
    <source>
        <strain evidence="1 2">DSM 21823</strain>
    </source>
</reference>
<comment type="caution">
    <text evidence="1">The sequence shown here is derived from an EMBL/GenBank/DDBJ whole genome shotgun (WGS) entry which is preliminary data.</text>
</comment>